<dbReference type="SUPFAM" id="SSF54665">
    <property type="entry name" value="CO dehydrogenase molybdoprotein N-domain-like"/>
    <property type="match status" value="1"/>
</dbReference>
<dbReference type="Pfam" id="PF01315">
    <property type="entry name" value="Ald_Xan_dh_C"/>
    <property type="match status" value="1"/>
</dbReference>
<dbReference type="SMART" id="SM01008">
    <property type="entry name" value="Ald_Xan_dh_C"/>
    <property type="match status" value="1"/>
</dbReference>
<evidence type="ECO:0000256" key="1">
    <source>
        <dbReference type="ARBA" id="ARBA00022505"/>
    </source>
</evidence>
<dbReference type="InterPro" id="IPR036856">
    <property type="entry name" value="Ald_Oxase/Xan_DH_a/b_sf"/>
</dbReference>
<evidence type="ECO:0000313" key="4">
    <source>
        <dbReference type="EMBL" id="SVA81164.1"/>
    </source>
</evidence>
<dbReference type="InterPro" id="IPR000674">
    <property type="entry name" value="Ald_Oxase/Xan_DH_a/b"/>
</dbReference>
<proteinExistence type="predicted"/>
<dbReference type="Gene3D" id="3.90.1170.50">
    <property type="entry name" value="Aldehyde oxidase/xanthine dehydrogenase, a/b hammerhead"/>
    <property type="match status" value="1"/>
</dbReference>
<keyword evidence="2" id="KW-0560">Oxidoreductase</keyword>
<reference evidence="4" key="1">
    <citation type="submission" date="2018-05" db="EMBL/GenBank/DDBJ databases">
        <authorList>
            <person name="Lanie J.A."/>
            <person name="Ng W.-L."/>
            <person name="Kazmierczak K.M."/>
            <person name="Andrzejewski T.M."/>
            <person name="Davidsen T.M."/>
            <person name="Wayne K.J."/>
            <person name="Tettelin H."/>
            <person name="Glass J.I."/>
            <person name="Rusch D."/>
            <person name="Podicherti R."/>
            <person name="Tsui H.-C.T."/>
            <person name="Winkler M.E."/>
        </authorList>
    </citation>
    <scope>NUCLEOTIDE SEQUENCE</scope>
</reference>
<accession>A0A381YW35</accession>
<organism evidence="4">
    <name type="scientific">marine metagenome</name>
    <dbReference type="NCBI Taxonomy" id="408172"/>
    <lineage>
        <taxon>unclassified sequences</taxon>
        <taxon>metagenomes</taxon>
        <taxon>ecological metagenomes</taxon>
    </lineage>
</organism>
<sequence length="150" mass="16669">MNKIEELFSIKKPHESASKHVSGKAKYIDDIPEPKNLLHAAIGYSSITKGKIKNINLSEVLKSEGVIDVITYKDIPGINDVGPVFKGDPIFANKSIEYFGQPIFAVAATTCELARKSLRKAKINYLKEKPILEIKDAIKKKSFVLKTKVI</sequence>
<name>A0A381YW35_9ZZZZ</name>
<dbReference type="GO" id="GO:0005506">
    <property type="term" value="F:iron ion binding"/>
    <property type="evidence" value="ECO:0007669"/>
    <property type="project" value="InterPro"/>
</dbReference>
<evidence type="ECO:0000259" key="3">
    <source>
        <dbReference type="SMART" id="SM01008"/>
    </source>
</evidence>
<feature type="non-terminal residue" evidence="4">
    <location>
        <position position="150"/>
    </location>
</feature>
<protein>
    <recommendedName>
        <fullName evidence="3">Aldehyde oxidase/xanthine dehydrogenase a/b hammerhead domain-containing protein</fullName>
    </recommendedName>
</protein>
<gene>
    <name evidence="4" type="ORF">METZ01_LOCUS134018</name>
</gene>
<dbReference type="InterPro" id="IPR016208">
    <property type="entry name" value="Ald_Oxase/xanthine_DH-like"/>
</dbReference>
<dbReference type="AlphaFoldDB" id="A0A381YW35"/>
<dbReference type="PANTHER" id="PTHR11908:SF132">
    <property type="entry name" value="ALDEHYDE OXIDASE 1-RELATED"/>
    <property type="match status" value="1"/>
</dbReference>
<dbReference type="EMBL" id="UINC01019196">
    <property type="protein sequence ID" value="SVA81164.1"/>
    <property type="molecule type" value="Genomic_DNA"/>
</dbReference>
<keyword evidence="1" id="KW-0500">Molybdenum</keyword>
<dbReference type="PANTHER" id="PTHR11908">
    <property type="entry name" value="XANTHINE DEHYDROGENASE"/>
    <property type="match status" value="1"/>
</dbReference>
<feature type="domain" description="Aldehyde oxidase/xanthine dehydrogenase a/b hammerhead" evidence="3">
    <location>
        <begin position="22"/>
        <end position="130"/>
    </location>
</feature>
<dbReference type="GO" id="GO:0016491">
    <property type="term" value="F:oxidoreductase activity"/>
    <property type="evidence" value="ECO:0007669"/>
    <property type="project" value="UniProtKB-KW"/>
</dbReference>
<evidence type="ECO:0000256" key="2">
    <source>
        <dbReference type="ARBA" id="ARBA00023002"/>
    </source>
</evidence>